<feature type="region of interest" description="Disordered" evidence="8">
    <location>
        <begin position="19"/>
        <end position="164"/>
    </location>
</feature>
<evidence type="ECO:0000256" key="1">
    <source>
        <dbReference type="ARBA" id="ARBA00002475"/>
    </source>
</evidence>
<comment type="caution">
    <text evidence="10">The sequence shown here is derived from an EMBL/GenBank/DDBJ whole genome shotgun (WGS) entry which is preliminary data.</text>
</comment>
<organism evidence="10 11">
    <name type="scientific">Mycena indigotica</name>
    <dbReference type="NCBI Taxonomy" id="2126181"/>
    <lineage>
        <taxon>Eukaryota</taxon>
        <taxon>Fungi</taxon>
        <taxon>Dikarya</taxon>
        <taxon>Basidiomycota</taxon>
        <taxon>Agaricomycotina</taxon>
        <taxon>Agaricomycetes</taxon>
        <taxon>Agaricomycetidae</taxon>
        <taxon>Agaricales</taxon>
        <taxon>Marasmiineae</taxon>
        <taxon>Mycenaceae</taxon>
        <taxon>Mycena</taxon>
    </lineage>
</organism>
<protein>
    <recommendedName>
        <fullName evidence="4">Nucleolar protein 12</fullName>
    </recommendedName>
</protein>
<dbReference type="AlphaFoldDB" id="A0A8H6RZG7"/>
<dbReference type="SMART" id="SM00360">
    <property type="entry name" value="RRM"/>
    <property type="match status" value="1"/>
</dbReference>
<feature type="compositionally biased region" description="Basic residues" evidence="8">
    <location>
        <begin position="523"/>
        <end position="533"/>
    </location>
</feature>
<dbReference type="PROSITE" id="PS50102">
    <property type="entry name" value="RRM"/>
    <property type="match status" value="1"/>
</dbReference>
<dbReference type="GO" id="GO:0005730">
    <property type="term" value="C:nucleolus"/>
    <property type="evidence" value="ECO:0007669"/>
    <property type="project" value="UniProtKB-SubCell"/>
</dbReference>
<evidence type="ECO:0000256" key="3">
    <source>
        <dbReference type="ARBA" id="ARBA00007077"/>
    </source>
</evidence>
<evidence type="ECO:0000256" key="4">
    <source>
        <dbReference type="ARBA" id="ARBA00015520"/>
    </source>
</evidence>
<evidence type="ECO:0000313" key="11">
    <source>
        <dbReference type="Proteomes" id="UP000636479"/>
    </source>
</evidence>
<dbReference type="Proteomes" id="UP000636479">
    <property type="component" value="Unassembled WGS sequence"/>
</dbReference>
<dbReference type="InterPro" id="IPR000504">
    <property type="entry name" value="RRM_dom"/>
</dbReference>
<dbReference type="PANTHER" id="PTHR23236">
    <property type="entry name" value="EUKARYOTIC TRANSLATION INITIATION FACTOR 4B/4H"/>
    <property type="match status" value="1"/>
</dbReference>
<proteinExistence type="inferred from homology"/>
<dbReference type="Gene3D" id="3.30.70.330">
    <property type="match status" value="1"/>
</dbReference>
<feature type="compositionally biased region" description="Polar residues" evidence="8">
    <location>
        <begin position="217"/>
        <end position="226"/>
    </location>
</feature>
<dbReference type="GeneID" id="59352772"/>
<comment type="function">
    <text evidence="1">Involved in pre-25S rRNA processing.</text>
</comment>
<dbReference type="PANTHER" id="PTHR23236:SF25">
    <property type="entry name" value="RNA-BINDING PROTEIN 34"/>
    <property type="match status" value="1"/>
</dbReference>
<comment type="similarity">
    <text evidence="3">Belongs to the RRM RBM34 family.</text>
</comment>
<dbReference type="GO" id="GO:0019843">
    <property type="term" value="F:rRNA binding"/>
    <property type="evidence" value="ECO:0007669"/>
    <property type="project" value="TreeGrafter"/>
</dbReference>
<reference evidence="10" key="1">
    <citation type="submission" date="2020-05" db="EMBL/GenBank/DDBJ databases">
        <title>Mycena genomes resolve the evolution of fungal bioluminescence.</title>
        <authorList>
            <person name="Tsai I.J."/>
        </authorList>
    </citation>
    <scope>NUCLEOTIDE SEQUENCE</scope>
    <source>
        <strain evidence="10">171206Taipei</strain>
    </source>
</reference>
<keyword evidence="6" id="KW-0539">Nucleus</keyword>
<accession>A0A8H6RZG7</accession>
<feature type="region of interest" description="Disordered" evidence="8">
    <location>
        <begin position="503"/>
        <end position="555"/>
    </location>
</feature>
<dbReference type="InterPro" id="IPR035979">
    <property type="entry name" value="RBD_domain_sf"/>
</dbReference>
<evidence type="ECO:0000256" key="6">
    <source>
        <dbReference type="ARBA" id="ARBA00023242"/>
    </source>
</evidence>
<dbReference type="SUPFAM" id="SSF54928">
    <property type="entry name" value="RNA-binding domain, RBD"/>
    <property type="match status" value="1"/>
</dbReference>
<feature type="compositionally biased region" description="Basic residues" evidence="8">
    <location>
        <begin position="140"/>
        <end position="151"/>
    </location>
</feature>
<evidence type="ECO:0000256" key="2">
    <source>
        <dbReference type="ARBA" id="ARBA00004604"/>
    </source>
</evidence>
<gene>
    <name evidence="10" type="ORF">MIND_01383900</name>
</gene>
<dbReference type="InterPro" id="IPR012677">
    <property type="entry name" value="Nucleotide-bd_a/b_plait_sf"/>
</dbReference>
<name>A0A8H6RZG7_9AGAR</name>
<feature type="compositionally biased region" description="Acidic residues" evidence="8">
    <location>
        <begin position="94"/>
        <end position="106"/>
    </location>
</feature>
<evidence type="ECO:0000313" key="10">
    <source>
        <dbReference type="EMBL" id="KAF7289226.1"/>
    </source>
</evidence>
<feature type="region of interest" description="Disordered" evidence="8">
    <location>
        <begin position="215"/>
        <end position="261"/>
    </location>
</feature>
<evidence type="ECO:0000256" key="5">
    <source>
        <dbReference type="ARBA" id="ARBA00022884"/>
    </source>
</evidence>
<keyword evidence="11" id="KW-1185">Reference proteome</keyword>
<dbReference type="GO" id="GO:0000463">
    <property type="term" value="P:maturation of LSU-rRNA from tricistronic rRNA transcript (SSU-rRNA, 5.8S rRNA, LSU-rRNA)"/>
    <property type="evidence" value="ECO:0007669"/>
    <property type="project" value="TreeGrafter"/>
</dbReference>
<feature type="compositionally biased region" description="Basic and acidic residues" evidence="8">
    <location>
        <begin position="503"/>
        <end position="522"/>
    </location>
</feature>
<feature type="domain" description="RRM" evidence="9">
    <location>
        <begin position="358"/>
        <end position="462"/>
    </location>
</feature>
<feature type="compositionally biased region" description="Basic and acidic residues" evidence="8">
    <location>
        <begin position="48"/>
        <end position="57"/>
    </location>
</feature>
<dbReference type="OrthoDB" id="442677at2759"/>
<dbReference type="RefSeq" id="XP_037213257.1">
    <property type="nucleotide sequence ID" value="XM_037370256.1"/>
</dbReference>
<dbReference type="EMBL" id="JACAZF010000017">
    <property type="protein sequence ID" value="KAF7289226.1"/>
    <property type="molecule type" value="Genomic_DNA"/>
</dbReference>
<feature type="compositionally biased region" description="Basic and acidic residues" evidence="8">
    <location>
        <begin position="239"/>
        <end position="261"/>
    </location>
</feature>
<evidence type="ECO:0000256" key="7">
    <source>
        <dbReference type="PROSITE-ProRule" id="PRU00176"/>
    </source>
</evidence>
<sequence>MSLSALLLGKPKKVDSELDALFKSNPIPPQNSSIPATSTQPPTKKRKIQESHGEKNTKRAKSGSPIKLPVETKPTKSSKKPRKSPTPVPQSSPEPDDSEDDNDDLENAYLLKNAGGSEVEVDDESDAPPPTHESLLSSAKRVRVKTSKKKDKFVPEDESAAQRNARTLFVGGLPVEVAEKKSLKKQLSRHILSFLPPPSQGKIKIESVRFRSVAYQKPSNGPTSNKDGSKPAPNANASEHSKSRAAKWRDDATKEEEKPKEYLTPAQKKKVMFIKGEFHSEGRGVNAYVVLAHPVQRDNDVDMDGSDPYNAALEIARAANFSSFLDVAIRVDVCGQQQPNSNSQSNLDAIGATGDPKFSLFIGNLEFGSQERDVMEFFEGVVAGERGPAPDSANDETKQAARWVQSVRLIRDPETQLGKGFGYVRFSDRECVDEVLSLSKTDEGKKKLKFAKRVLRVQRCRATTTKSTSSKPASDSVVQPIISPTSKTTKRGDPTLGERLVHLGKEERKAAKKADKDRESRRAEKKMRMRMKVKSQVPGGFGGKGAGKSSVKSKERERIRKLFTGFDAHDYISSKTPVVLIPLYARNPPLEATLDLLPRTAA</sequence>
<evidence type="ECO:0000256" key="8">
    <source>
        <dbReference type="SAM" id="MobiDB-lite"/>
    </source>
</evidence>
<comment type="subcellular location">
    <subcellularLocation>
        <location evidence="2">Nucleus</location>
        <location evidence="2">Nucleolus</location>
    </subcellularLocation>
</comment>
<evidence type="ECO:0000259" key="9">
    <source>
        <dbReference type="PROSITE" id="PS50102"/>
    </source>
</evidence>
<keyword evidence="5 7" id="KW-0694">RNA-binding</keyword>